<reference evidence="3" key="1">
    <citation type="journal article" date="2013" name="Genetics">
        <title>The draft genome and transcriptome of Panagrellus redivivus are shaped by the harsh demands of a free-living lifestyle.</title>
        <authorList>
            <person name="Srinivasan J."/>
            <person name="Dillman A.R."/>
            <person name="Macchietto M.G."/>
            <person name="Heikkinen L."/>
            <person name="Lakso M."/>
            <person name="Fracchia K.M."/>
            <person name="Antoshechkin I."/>
            <person name="Mortazavi A."/>
            <person name="Wong G."/>
            <person name="Sternberg P.W."/>
        </authorList>
    </citation>
    <scope>NUCLEOTIDE SEQUENCE [LARGE SCALE GENOMIC DNA]</scope>
    <source>
        <strain evidence="3">MT8872</strain>
    </source>
</reference>
<comment type="similarity">
    <text evidence="1">Belongs to the nematode receptor-like protein sre family.</text>
</comment>
<dbReference type="InterPro" id="IPR052854">
    <property type="entry name" value="Serpentine_rcpt_epsilon"/>
</dbReference>
<evidence type="ECO:0000256" key="1">
    <source>
        <dbReference type="ARBA" id="ARBA00006803"/>
    </source>
</evidence>
<evidence type="ECO:0000256" key="2">
    <source>
        <dbReference type="SAM" id="Phobius"/>
    </source>
</evidence>
<feature type="transmembrane region" description="Helical" evidence="2">
    <location>
        <begin position="294"/>
        <end position="314"/>
    </location>
</feature>
<dbReference type="InterPro" id="IPR004151">
    <property type="entry name" value="7TM_GPCR_serpentine_rcpt_Sre"/>
</dbReference>
<evidence type="ECO:0000313" key="3">
    <source>
        <dbReference type="Proteomes" id="UP000492821"/>
    </source>
</evidence>
<sequence>MNASVLLISNESVYTALQDKFYWMYKFFGLGVTAGTILMRCASIGLIVERLFATFLASTYETKHRRIWIGCMVMICSFSSGIIVSLLYHTKVYGFWTHVTVNTCFDVTNVMGLILLTQKNKHLRKLNTRSDIILSERYQLTENLKTLYDLRPMLISQSVIMVLASSSGLLTSEYLKTRFFVDWVFYTMMNFSVTVLFTVALTLRPLRSKYIRRQVAQNGGVRNVFGKLLEAQQSPNDFATLGVTMERLIATCFVATYEVKFKRPFIGTLIAMASLSMGIGFSICYHLNVYSFYVHMSILTSADCLNILAIVLLIRKNKALKKLSSQSEIVLSERYQITENLRILFELQPMLISQSVIMLIAMLVVFPCILLGKFYVDWVYYGLMNLSVTVLFAITLLREPIMERLAAKKVKNCDAVIVNVLGQVIAPNQTDSDYFEKLKQQWG</sequence>
<dbReference type="WBParaSite" id="Pan_g10068.t1">
    <property type="protein sequence ID" value="Pan_g10068.t1"/>
    <property type="gene ID" value="Pan_g10068"/>
</dbReference>
<proteinExistence type="inferred from homology"/>
<keyword evidence="2" id="KW-1133">Transmembrane helix</keyword>
<keyword evidence="2" id="KW-0472">Membrane</keyword>
<organism evidence="3 4">
    <name type="scientific">Panagrellus redivivus</name>
    <name type="common">Microworm</name>
    <dbReference type="NCBI Taxonomy" id="6233"/>
    <lineage>
        <taxon>Eukaryota</taxon>
        <taxon>Metazoa</taxon>
        <taxon>Ecdysozoa</taxon>
        <taxon>Nematoda</taxon>
        <taxon>Chromadorea</taxon>
        <taxon>Rhabditida</taxon>
        <taxon>Tylenchina</taxon>
        <taxon>Panagrolaimomorpha</taxon>
        <taxon>Panagrolaimoidea</taxon>
        <taxon>Panagrolaimidae</taxon>
        <taxon>Panagrellus</taxon>
    </lineage>
</organism>
<feature type="transmembrane region" description="Helical" evidence="2">
    <location>
        <begin position="95"/>
        <end position="116"/>
    </location>
</feature>
<dbReference type="GO" id="GO:0007606">
    <property type="term" value="P:sensory perception of chemical stimulus"/>
    <property type="evidence" value="ECO:0007669"/>
    <property type="project" value="InterPro"/>
</dbReference>
<feature type="transmembrane region" description="Helical" evidence="2">
    <location>
        <begin position="265"/>
        <end position="288"/>
    </location>
</feature>
<evidence type="ECO:0000313" key="4">
    <source>
        <dbReference type="WBParaSite" id="Pan_g10068.t1"/>
    </source>
</evidence>
<name>A0A7E4UL76_PANRE</name>
<feature type="transmembrane region" description="Helical" evidence="2">
    <location>
        <begin position="153"/>
        <end position="171"/>
    </location>
</feature>
<feature type="transmembrane region" description="Helical" evidence="2">
    <location>
        <begin position="378"/>
        <end position="397"/>
    </location>
</feature>
<feature type="transmembrane region" description="Helical" evidence="2">
    <location>
        <begin position="67"/>
        <end position="89"/>
    </location>
</feature>
<accession>A0A7E4UL76</accession>
<dbReference type="PANTHER" id="PTHR47518">
    <property type="entry name" value="SERPENTINE RECEPTOR CLASS EPSILON-13-RELATED"/>
    <property type="match status" value="1"/>
</dbReference>
<dbReference type="Pfam" id="PF03125">
    <property type="entry name" value="Sre"/>
    <property type="match status" value="2"/>
</dbReference>
<protein>
    <submittedName>
        <fullName evidence="4">G protein-coupled receptor</fullName>
    </submittedName>
</protein>
<dbReference type="PANTHER" id="PTHR47518:SF10">
    <property type="entry name" value="G PROTEIN-COUPLED RECEPTOR-RELATED"/>
    <property type="match status" value="1"/>
</dbReference>
<feature type="transmembrane region" description="Helical" evidence="2">
    <location>
        <begin position="27"/>
        <end position="47"/>
    </location>
</feature>
<keyword evidence="2" id="KW-0812">Transmembrane</keyword>
<dbReference type="AlphaFoldDB" id="A0A7E4UL76"/>
<feature type="transmembrane region" description="Helical" evidence="2">
    <location>
        <begin position="351"/>
        <end position="372"/>
    </location>
</feature>
<reference evidence="4" key="2">
    <citation type="submission" date="2020-10" db="UniProtKB">
        <authorList>
            <consortium name="WormBaseParasite"/>
        </authorList>
    </citation>
    <scope>IDENTIFICATION</scope>
</reference>
<dbReference type="GO" id="GO:0016020">
    <property type="term" value="C:membrane"/>
    <property type="evidence" value="ECO:0007669"/>
    <property type="project" value="InterPro"/>
</dbReference>
<keyword evidence="3" id="KW-1185">Reference proteome</keyword>
<dbReference type="Proteomes" id="UP000492821">
    <property type="component" value="Unassembled WGS sequence"/>
</dbReference>
<feature type="transmembrane region" description="Helical" evidence="2">
    <location>
        <begin position="183"/>
        <end position="203"/>
    </location>
</feature>